<dbReference type="EMBL" id="JAVIJP010000066">
    <property type="protein sequence ID" value="KAL3620387.1"/>
    <property type="molecule type" value="Genomic_DNA"/>
</dbReference>
<keyword evidence="4" id="KW-0539">Nucleus</keyword>
<organism evidence="6 7">
    <name type="scientific">Castilleja foliolosa</name>
    <dbReference type="NCBI Taxonomy" id="1961234"/>
    <lineage>
        <taxon>Eukaryota</taxon>
        <taxon>Viridiplantae</taxon>
        <taxon>Streptophyta</taxon>
        <taxon>Embryophyta</taxon>
        <taxon>Tracheophyta</taxon>
        <taxon>Spermatophyta</taxon>
        <taxon>Magnoliopsida</taxon>
        <taxon>eudicotyledons</taxon>
        <taxon>Gunneridae</taxon>
        <taxon>Pentapetalae</taxon>
        <taxon>asterids</taxon>
        <taxon>lamiids</taxon>
        <taxon>Lamiales</taxon>
        <taxon>Orobanchaceae</taxon>
        <taxon>Pedicularideae</taxon>
        <taxon>Castillejinae</taxon>
        <taxon>Castilleja</taxon>
    </lineage>
</organism>
<dbReference type="AlphaFoldDB" id="A0ABD3BUK5"/>
<evidence type="ECO:0000313" key="6">
    <source>
        <dbReference type="EMBL" id="KAL3620387.1"/>
    </source>
</evidence>
<dbReference type="Pfam" id="PF02365">
    <property type="entry name" value="NAM"/>
    <property type="match status" value="1"/>
</dbReference>
<dbReference type="GO" id="GO:0003677">
    <property type="term" value="F:DNA binding"/>
    <property type="evidence" value="ECO:0007669"/>
    <property type="project" value="UniProtKB-KW"/>
</dbReference>
<evidence type="ECO:0000256" key="3">
    <source>
        <dbReference type="ARBA" id="ARBA00023163"/>
    </source>
</evidence>
<dbReference type="InterPro" id="IPR003441">
    <property type="entry name" value="NAC-dom"/>
</dbReference>
<dbReference type="PANTHER" id="PTHR31719">
    <property type="entry name" value="NAC TRANSCRIPTION FACTOR 56"/>
    <property type="match status" value="1"/>
</dbReference>
<accession>A0ABD3BUK5</accession>
<feature type="domain" description="NAC" evidence="5">
    <location>
        <begin position="74"/>
        <end position="223"/>
    </location>
</feature>
<gene>
    <name evidence="6" type="ORF">CASFOL_035299</name>
</gene>
<dbReference type="InterPro" id="IPR036093">
    <property type="entry name" value="NAC_dom_sf"/>
</dbReference>
<keyword evidence="2" id="KW-0238">DNA-binding</keyword>
<evidence type="ECO:0000313" key="7">
    <source>
        <dbReference type="Proteomes" id="UP001632038"/>
    </source>
</evidence>
<keyword evidence="1" id="KW-0805">Transcription regulation</keyword>
<proteinExistence type="predicted"/>
<dbReference type="SUPFAM" id="SSF101941">
    <property type="entry name" value="NAC domain"/>
    <property type="match status" value="1"/>
</dbReference>
<sequence length="300" mass="34510">MAYNNQMTIMTNYNMSLTSAGVASPAAPGPAYLLPLPGPSYPPPQPGPSYLLPPPPQQAYLLPPPPPPPAYLKPPPGYHFKPTDVELIKYYLAKKVKNEPIPISEISSVDIYKHHPYDLGATYPQLDENVWYYFTPRDRRYPNGKRPNRSTEAGKWKTTGKDIEIKHDNKVIGYKRVLVYYDRAKKTDWLMHEYRLDEPSRPPKNDHKDMRLDDCVLCRIYHKKTKNTGQVQINNESRELAIVEASPVIEENMMNAGDEQMRMHDNNLGIQNGANYGIYDQTTWFDHPITDDILDDLMFY</sequence>
<protein>
    <recommendedName>
        <fullName evidence="5">NAC domain-containing protein</fullName>
    </recommendedName>
</protein>
<reference evidence="7" key="1">
    <citation type="journal article" date="2024" name="IScience">
        <title>Strigolactones Initiate the Formation of Haustorium-like Structures in Castilleja.</title>
        <authorList>
            <person name="Buerger M."/>
            <person name="Peterson D."/>
            <person name="Chory J."/>
        </authorList>
    </citation>
    <scope>NUCLEOTIDE SEQUENCE [LARGE SCALE GENOMIC DNA]</scope>
</reference>
<evidence type="ECO:0000259" key="5">
    <source>
        <dbReference type="PROSITE" id="PS51005"/>
    </source>
</evidence>
<dbReference type="Proteomes" id="UP001632038">
    <property type="component" value="Unassembled WGS sequence"/>
</dbReference>
<name>A0ABD3BUK5_9LAMI</name>
<evidence type="ECO:0000256" key="2">
    <source>
        <dbReference type="ARBA" id="ARBA00023125"/>
    </source>
</evidence>
<dbReference type="PROSITE" id="PS51005">
    <property type="entry name" value="NAC"/>
    <property type="match status" value="1"/>
</dbReference>
<keyword evidence="3" id="KW-0804">Transcription</keyword>
<evidence type="ECO:0000256" key="1">
    <source>
        <dbReference type="ARBA" id="ARBA00023015"/>
    </source>
</evidence>
<dbReference type="PANTHER" id="PTHR31719:SF94">
    <property type="entry name" value="PROTEIN ATAF2"/>
    <property type="match status" value="1"/>
</dbReference>
<dbReference type="Gene3D" id="2.170.150.80">
    <property type="entry name" value="NAC domain"/>
    <property type="match status" value="1"/>
</dbReference>
<evidence type="ECO:0000256" key="4">
    <source>
        <dbReference type="ARBA" id="ARBA00023242"/>
    </source>
</evidence>
<comment type="caution">
    <text evidence="6">The sequence shown here is derived from an EMBL/GenBank/DDBJ whole genome shotgun (WGS) entry which is preliminary data.</text>
</comment>
<keyword evidence="7" id="KW-1185">Reference proteome</keyword>